<dbReference type="Proteomes" id="UP000306509">
    <property type="component" value="Unassembled WGS sequence"/>
</dbReference>
<reference evidence="3 4" key="1">
    <citation type="journal article" date="2019" name="Anaerobe">
        <title>Detection of Robinsoniella peoriensis in multiple bone samples of a trauma patient.</title>
        <authorList>
            <person name="Schrottner P."/>
            <person name="Hartwich K."/>
            <person name="Bunk B."/>
            <person name="Schober I."/>
            <person name="Helbig S."/>
            <person name="Rudolph W.W."/>
            <person name="Gunzer F."/>
        </authorList>
    </citation>
    <scope>NUCLEOTIDE SEQUENCE [LARGE SCALE GENOMIC DNA]</scope>
    <source>
        <strain evidence="3 4">DSM 106044</strain>
    </source>
</reference>
<keyword evidence="4" id="KW-1185">Reference proteome</keyword>
<dbReference type="InterPro" id="IPR050490">
    <property type="entry name" value="Bact_solute-bd_prot1"/>
</dbReference>
<name>A0A4U8Q5T1_9FIRM</name>
<dbReference type="SUPFAM" id="SSF53850">
    <property type="entry name" value="Periplasmic binding protein-like II"/>
    <property type="match status" value="1"/>
</dbReference>
<dbReference type="RefSeq" id="WP_047834279.1">
    <property type="nucleotide sequence ID" value="NZ_CABMJZ010000089.1"/>
</dbReference>
<feature type="signal peptide" evidence="2">
    <location>
        <begin position="1"/>
        <end position="20"/>
    </location>
</feature>
<dbReference type="PANTHER" id="PTHR43649:SF12">
    <property type="entry name" value="DIACETYLCHITOBIOSE BINDING PROTEIN DASA"/>
    <property type="match status" value="1"/>
</dbReference>
<dbReference type="Gene3D" id="3.40.190.10">
    <property type="entry name" value="Periplasmic binding protein-like II"/>
    <property type="match status" value="1"/>
</dbReference>
<organism evidence="3 4">
    <name type="scientific">Robinsoniella peoriensis</name>
    <dbReference type="NCBI Taxonomy" id="180332"/>
    <lineage>
        <taxon>Bacteria</taxon>
        <taxon>Bacillati</taxon>
        <taxon>Bacillota</taxon>
        <taxon>Clostridia</taxon>
        <taxon>Lachnospirales</taxon>
        <taxon>Lachnospiraceae</taxon>
        <taxon>Robinsoniella</taxon>
    </lineage>
</organism>
<dbReference type="AlphaFoldDB" id="A0A4U8Q5T1"/>
<evidence type="ECO:0000313" key="4">
    <source>
        <dbReference type="Proteomes" id="UP000306509"/>
    </source>
</evidence>
<feature type="compositionally biased region" description="Basic and acidic residues" evidence="1">
    <location>
        <begin position="35"/>
        <end position="59"/>
    </location>
</feature>
<dbReference type="PANTHER" id="PTHR43649">
    <property type="entry name" value="ARABINOSE-BINDING PROTEIN-RELATED"/>
    <property type="match status" value="1"/>
</dbReference>
<keyword evidence="2" id="KW-0732">Signal</keyword>
<dbReference type="PROSITE" id="PS51257">
    <property type="entry name" value="PROKAR_LIPOPROTEIN"/>
    <property type="match status" value="1"/>
</dbReference>
<protein>
    <submittedName>
        <fullName evidence="3">Maltose/maltodextrin-binding protein</fullName>
    </submittedName>
</protein>
<feature type="chain" id="PRO_5020780821" evidence="2">
    <location>
        <begin position="21"/>
        <end position="456"/>
    </location>
</feature>
<accession>A0A4U8Q5T1</accession>
<evidence type="ECO:0000256" key="2">
    <source>
        <dbReference type="SAM" id="SignalP"/>
    </source>
</evidence>
<dbReference type="EMBL" id="QGQD01000058">
    <property type="protein sequence ID" value="TLD00171.1"/>
    <property type="molecule type" value="Genomic_DNA"/>
</dbReference>
<gene>
    <name evidence="3" type="primary">malX_2</name>
    <name evidence="3" type="ORF">DSM106044_03011</name>
</gene>
<feature type="region of interest" description="Disordered" evidence="1">
    <location>
        <begin position="23"/>
        <end position="59"/>
    </location>
</feature>
<proteinExistence type="predicted"/>
<evidence type="ECO:0000313" key="3">
    <source>
        <dbReference type="EMBL" id="TLD00171.1"/>
    </source>
</evidence>
<dbReference type="CDD" id="cd13585">
    <property type="entry name" value="PBP2_TMBP_like"/>
    <property type="match status" value="1"/>
</dbReference>
<dbReference type="Pfam" id="PF01547">
    <property type="entry name" value="SBP_bac_1"/>
    <property type="match status" value="1"/>
</dbReference>
<dbReference type="STRING" id="180332.GCA_000797495_03023"/>
<comment type="caution">
    <text evidence="3">The sequence shown here is derived from an EMBL/GenBank/DDBJ whole genome shotgun (WGS) entry which is preliminary data.</text>
</comment>
<sequence length="456" mass="50100" precursor="true">MKKKKLMSLLLVSAMVCSMAAGCGGGKETSGSQETKGETKEETKEASDNETKEASGGQEEKVLTMMNYIDPANTDDPMQSVVIKLYEQFTEETGIKIEYNVVPWDQLESKIVITNRAGAPSDLVAVSSQKLASLVNSGALMPLDDMIDQSYNRDDFSNAVWAAGTYSGDNKVYCMLQSVHTRGIWYNTDYVKEAPKTWDEIVSAGQKAMSEHEGIYGFGFWGGKHYASGETAIGPLTWAGDGKLTNDDGSAAWDNDAAADAIKFMSDCVNEYKITPETCLSVSDYNDVTQQFAAGNIAMIFDGSYAKPTLEASDLGKEGKFDFAPVPAKTEGGPQPHFSNGWAWGIPSKSKQPELAWEFIKWFSQKEQQLAHSKAEGGLPITIEAQQDKMYQEGLEKKFIDNLNNNAHSMDPFVYYQEGLEELAVAGATYCLDPSSDLRAVLKESQEAFNQKYYAE</sequence>
<dbReference type="InterPro" id="IPR006059">
    <property type="entry name" value="SBP"/>
</dbReference>
<evidence type="ECO:0000256" key="1">
    <source>
        <dbReference type="SAM" id="MobiDB-lite"/>
    </source>
</evidence>